<gene>
    <name evidence="1" type="ORF">AUC71_07610</name>
</gene>
<name>A0A1E3WDD0_9HYPH</name>
<protein>
    <submittedName>
        <fullName evidence="1">Uncharacterized protein</fullName>
    </submittedName>
</protein>
<reference evidence="1 2" key="1">
    <citation type="journal article" date="2016" name="Environ. Microbiol.">
        <title>New Methyloceanibacter diversity from North Sea sediments includes methanotroph containing solely the soluble methane monooxygenase.</title>
        <authorList>
            <person name="Vekeman B."/>
            <person name="Kerckhof F.M."/>
            <person name="Cremers G."/>
            <person name="de Vos P."/>
            <person name="Vandamme P."/>
            <person name="Boon N."/>
            <person name="Op den Camp H.J."/>
            <person name="Heylen K."/>
        </authorList>
    </citation>
    <scope>NUCLEOTIDE SEQUENCE [LARGE SCALE GENOMIC DNA]</scope>
    <source>
        <strain evidence="1 2">R-67177</strain>
    </source>
</reference>
<keyword evidence="2" id="KW-1185">Reference proteome</keyword>
<accession>A0A1E3WDD0</accession>
<dbReference type="AlphaFoldDB" id="A0A1E3WDD0"/>
<organism evidence="1 2">
    <name type="scientific">Methyloceanibacter marginalis</name>
    <dbReference type="NCBI Taxonomy" id="1774971"/>
    <lineage>
        <taxon>Bacteria</taxon>
        <taxon>Pseudomonadati</taxon>
        <taxon>Pseudomonadota</taxon>
        <taxon>Alphaproteobacteria</taxon>
        <taxon>Hyphomicrobiales</taxon>
        <taxon>Hyphomicrobiaceae</taxon>
        <taxon>Methyloceanibacter</taxon>
    </lineage>
</organism>
<evidence type="ECO:0000313" key="2">
    <source>
        <dbReference type="Proteomes" id="UP000095042"/>
    </source>
</evidence>
<comment type="caution">
    <text evidence="1">The sequence shown here is derived from an EMBL/GenBank/DDBJ whole genome shotgun (WGS) entry which is preliminary data.</text>
</comment>
<proteinExistence type="predicted"/>
<dbReference type="EMBL" id="LPWD01000048">
    <property type="protein sequence ID" value="ODS03809.1"/>
    <property type="molecule type" value="Genomic_DNA"/>
</dbReference>
<evidence type="ECO:0000313" key="1">
    <source>
        <dbReference type="EMBL" id="ODS03809.1"/>
    </source>
</evidence>
<sequence>MLGAAQRLHRFVARELAVGARAPPQDRAGMGHLGRAAEIGGILRQQVEQLFEEMREWHHGALAEIDHALLDAVALRPPAVLADEERWIVPPALVLPPQR</sequence>
<dbReference type="Proteomes" id="UP000095042">
    <property type="component" value="Unassembled WGS sequence"/>
</dbReference>